<keyword evidence="1" id="KW-0472">Membrane</keyword>
<keyword evidence="1" id="KW-0812">Transmembrane</keyword>
<feature type="transmembrane region" description="Helical" evidence="1">
    <location>
        <begin position="68"/>
        <end position="87"/>
    </location>
</feature>
<name>A0A1W2A5J4_9FIRM</name>
<dbReference type="AlphaFoldDB" id="A0A1W2A5J4"/>
<proteinExistence type="predicted"/>
<keyword evidence="3" id="KW-1185">Reference proteome</keyword>
<evidence type="ECO:0000256" key="1">
    <source>
        <dbReference type="SAM" id="Phobius"/>
    </source>
</evidence>
<keyword evidence="1" id="KW-1133">Transmembrane helix</keyword>
<evidence type="ECO:0000313" key="2">
    <source>
        <dbReference type="EMBL" id="SMC55853.1"/>
    </source>
</evidence>
<dbReference type="EMBL" id="FWXW01000003">
    <property type="protein sequence ID" value="SMC55853.1"/>
    <property type="molecule type" value="Genomic_DNA"/>
</dbReference>
<organism evidence="2 3">
    <name type="scientific">Papillibacter cinnamivorans DSM 12816</name>
    <dbReference type="NCBI Taxonomy" id="1122930"/>
    <lineage>
        <taxon>Bacteria</taxon>
        <taxon>Bacillati</taxon>
        <taxon>Bacillota</taxon>
        <taxon>Clostridia</taxon>
        <taxon>Eubacteriales</taxon>
        <taxon>Oscillospiraceae</taxon>
        <taxon>Papillibacter</taxon>
    </lineage>
</organism>
<gene>
    <name evidence="2" type="ORF">SAMN02745168_1509</name>
</gene>
<evidence type="ECO:0000313" key="3">
    <source>
        <dbReference type="Proteomes" id="UP000192790"/>
    </source>
</evidence>
<reference evidence="2 3" key="1">
    <citation type="submission" date="2017-04" db="EMBL/GenBank/DDBJ databases">
        <authorList>
            <person name="Afonso C.L."/>
            <person name="Miller P.J."/>
            <person name="Scott M.A."/>
            <person name="Spackman E."/>
            <person name="Goraichik I."/>
            <person name="Dimitrov K.M."/>
            <person name="Suarez D.L."/>
            <person name="Swayne D.E."/>
        </authorList>
    </citation>
    <scope>NUCLEOTIDE SEQUENCE [LARGE SCALE GENOMIC DNA]</scope>
    <source>
        <strain evidence="2 3">DSM 12816</strain>
    </source>
</reference>
<dbReference type="RefSeq" id="WP_084234122.1">
    <property type="nucleotide sequence ID" value="NZ_FWXW01000003.1"/>
</dbReference>
<protein>
    <submittedName>
        <fullName evidence="2">Uncharacterized protein</fullName>
    </submittedName>
</protein>
<dbReference type="Proteomes" id="UP000192790">
    <property type="component" value="Unassembled WGS sequence"/>
</dbReference>
<sequence>MQTLYFASDCLVQRNSNVLDFCQYKAARERALKPAGEEESFSEATRVSEKPARLQKNRLKTVRDAADLAATLFIAVFLCTFSICFFML</sequence>
<accession>A0A1W2A5J4</accession>